<dbReference type="Pfam" id="PF02148">
    <property type="entry name" value="zf-UBP"/>
    <property type="match status" value="1"/>
</dbReference>
<feature type="region of interest" description="Disordered" evidence="9">
    <location>
        <begin position="518"/>
        <end position="549"/>
    </location>
</feature>
<dbReference type="FunFam" id="3.30.40.10:FF:000206">
    <property type="entry name" value="BRCA1-associated protein isoform X1"/>
    <property type="match status" value="1"/>
</dbReference>
<dbReference type="GO" id="GO:0005737">
    <property type="term" value="C:cytoplasm"/>
    <property type="evidence" value="ECO:0007669"/>
    <property type="project" value="UniProtKB-SubCell"/>
</dbReference>
<dbReference type="PANTHER" id="PTHR24007">
    <property type="entry name" value="BRCA1-ASSOCIATED PROTEIN"/>
    <property type="match status" value="1"/>
</dbReference>
<dbReference type="InterPro" id="IPR001607">
    <property type="entry name" value="Znf_UBP"/>
</dbReference>
<evidence type="ECO:0000256" key="3">
    <source>
        <dbReference type="ARBA" id="ARBA00022553"/>
    </source>
</evidence>
<evidence type="ECO:0000256" key="5">
    <source>
        <dbReference type="ARBA" id="ARBA00022771"/>
    </source>
</evidence>
<proteinExistence type="predicted"/>
<dbReference type="SUPFAM" id="SSF57850">
    <property type="entry name" value="RING/U-box"/>
    <property type="match status" value="1"/>
</dbReference>
<evidence type="ECO:0000313" key="13">
    <source>
        <dbReference type="Proteomes" id="UP001152798"/>
    </source>
</evidence>
<dbReference type="EMBL" id="OV725077">
    <property type="protein sequence ID" value="CAH1392258.1"/>
    <property type="molecule type" value="Genomic_DNA"/>
</dbReference>
<gene>
    <name evidence="12" type="ORF">NEZAVI_LOCUS3112</name>
</gene>
<dbReference type="InterPro" id="IPR035979">
    <property type="entry name" value="RBD_domain_sf"/>
</dbReference>
<keyword evidence="6" id="KW-0862">Zinc</keyword>
<evidence type="ECO:0000256" key="4">
    <source>
        <dbReference type="ARBA" id="ARBA00022723"/>
    </source>
</evidence>
<keyword evidence="3" id="KW-0597">Phosphoprotein</keyword>
<protein>
    <recommendedName>
        <fullName evidence="14">BRCA1-associated protein</fullName>
    </recommendedName>
</protein>
<dbReference type="PROSITE" id="PS50271">
    <property type="entry name" value="ZF_UBP"/>
    <property type="match status" value="1"/>
</dbReference>
<dbReference type="Pfam" id="PF07576">
    <property type="entry name" value="BRAP2"/>
    <property type="match status" value="1"/>
</dbReference>
<dbReference type="Gene3D" id="3.30.40.10">
    <property type="entry name" value="Zinc/RING finger domain, C3HC4 (zinc finger)"/>
    <property type="match status" value="2"/>
</dbReference>
<sequence>MPSVDVSLCVVRIETSLTNDLQKNEGSSDLNARKTIPLLRGRRKARNIDIQTLCILNSSMAEGVENIAKPVCSNATVERVPIKTIIEGKAAKEVLQFVSGNPYVEKTHGIIHLFKENELTNIDRASFRSQTLCILAIPVTMNCSELLRFLEPCKEEIKHIRIIRDSSPNQYMSLITFRSPESVQMFYQNFNGIPFTSMDPDWCCHLVFVSKVETISEIEGGSIAPVSHTELPTCPVCLERMDESVDGILTILCNHAFHGNCLAKWGDTSCPVCRYVQTPEPNSDSHCLECMATESLWICLICGHVGCGRYLQGHAYQHYIDTQHCYSMQVGSNSVWDYVGDNFVHRLLQNKADGKLVEGPSQNKSSELEAKLENVQLEYTYLLSSQLESQRMYYEKVVSDLEKRTYDEISALKDKVQNSLEQTKSLTDNVNILSKEKANLEKKLQTMSSKLTSAYKQLQEEKELNNAMRTNQTLWQDKYNVLEKEFEKYKSKKEDEVTDLKDQLRDVMFFLEAEKVVNSSPHKNELKEGKMEVGKPASNSKSHRHGRKH</sequence>
<dbReference type="GO" id="GO:0061630">
    <property type="term" value="F:ubiquitin protein ligase activity"/>
    <property type="evidence" value="ECO:0007669"/>
    <property type="project" value="TreeGrafter"/>
</dbReference>
<feature type="coiled-coil region" evidence="8">
    <location>
        <begin position="423"/>
        <end position="461"/>
    </location>
</feature>
<dbReference type="GO" id="GO:0007265">
    <property type="term" value="P:Ras protein signal transduction"/>
    <property type="evidence" value="ECO:0007669"/>
    <property type="project" value="TreeGrafter"/>
</dbReference>
<dbReference type="SMART" id="SM00290">
    <property type="entry name" value="ZnF_UBP"/>
    <property type="match status" value="1"/>
</dbReference>
<dbReference type="Pfam" id="PF13639">
    <property type="entry name" value="zf-RING_2"/>
    <property type="match status" value="1"/>
</dbReference>
<dbReference type="InterPro" id="IPR001841">
    <property type="entry name" value="Znf_RING"/>
</dbReference>
<dbReference type="AlphaFoldDB" id="A0A9P0E9A6"/>
<dbReference type="InterPro" id="IPR011422">
    <property type="entry name" value="BRAP2/ETP1_RRM"/>
</dbReference>
<evidence type="ECO:0000256" key="2">
    <source>
        <dbReference type="ARBA" id="ARBA00022490"/>
    </source>
</evidence>
<evidence type="ECO:0000256" key="9">
    <source>
        <dbReference type="SAM" id="MobiDB-lite"/>
    </source>
</evidence>
<dbReference type="GO" id="GO:0003676">
    <property type="term" value="F:nucleic acid binding"/>
    <property type="evidence" value="ECO:0007669"/>
    <property type="project" value="InterPro"/>
</dbReference>
<dbReference type="PANTHER" id="PTHR24007:SF7">
    <property type="entry name" value="BRCA1-ASSOCIATED PROTEIN"/>
    <property type="match status" value="1"/>
</dbReference>
<evidence type="ECO:0000259" key="10">
    <source>
        <dbReference type="PROSITE" id="PS50089"/>
    </source>
</evidence>
<dbReference type="CDD" id="cd16457">
    <property type="entry name" value="RING-H2_BRAP2"/>
    <property type="match status" value="1"/>
</dbReference>
<dbReference type="GO" id="GO:0016567">
    <property type="term" value="P:protein ubiquitination"/>
    <property type="evidence" value="ECO:0007669"/>
    <property type="project" value="TreeGrafter"/>
</dbReference>
<dbReference type="InterPro" id="IPR013083">
    <property type="entry name" value="Znf_RING/FYVE/PHD"/>
</dbReference>
<feature type="compositionally biased region" description="Basic and acidic residues" evidence="9">
    <location>
        <begin position="522"/>
        <end position="533"/>
    </location>
</feature>
<dbReference type="GO" id="GO:0008139">
    <property type="term" value="F:nuclear localization sequence binding"/>
    <property type="evidence" value="ECO:0007669"/>
    <property type="project" value="UniProtKB-ARBA"/>
</dbReference>
<dbReference type="InterPro" id="IPR047243">
    <property type="entry name" value="RING-H2_BRAP2"/>
</dbReference>
<evidence type="ECO:0000256" key="7">
    <source>
        <dbReference type="PROSITE-ProRule" id="PRU00502"/>
    </source>
</evidence>
<keyword evidence="2" id="KW-0963">Cytoplasm</keyword>
<name>A0A9P0E9A6_NEZVI</name>
<evidence type="ECO:0000256" key="8">
    <source>
        <dbReference type="SAM" id="Coils"/>
    </source>
</evidence>
<keyword evidence="13" id="KW-1185">Reference proteome</keyword>
<dbReference type="SUPFAM" id="SSF54928">
    <property type="entry name" value="RNA-binding domain, RBD"/>
    <property type="match status" value="1"/>
</dbReference>
<dbReference type="PROSITE" id="PS50089">
    <property type="entry name" value="ZF_RING_2"/>
    <property type="match status" value="1"/>
</dbReference>
<evidence type="ECO:0000313" key="12">
    <source>
        <dbReference type="EMBL" id="CAH1392258.1"/>
    </source>
</evidence>
<reference evidence="12" key="1">
    <citation type="submission" date="2022-01" db="EMBL/GenBank/DDBJ databases">
        <authorList>
            <person name="King R."/>
        </authorList>
    </citation>
    <scope>NUCLEOTIDE SEQUENCE</scope>
</reference>
<dbReference type="Proteomes" id="UP001152798">
    <property type="component" value="Chromosome 1"/>
</dbReference>
<dbReference type="OrthoDB" id="273556at2759"/>
<evidence type="ECO:0000256" key="1">
    <source>
        <dbReference type="ARBA" id="ARBA00004496"/>
    </source>
</evidence>
<feature type="domain" description="UBP-type" evidence="11">
    <location>
        <begin position="271"/>
        <end position="363"/>
    </location>
</feature>
<evidence type="ECO:0000259" key="11">
    <source>
        <dbReference type="PROSITE" id="PS50271"/>
    </source>
</evidence>
<keyword evidence="4" id="KW-0479">Metal-binding</keyword>
<feature type="domain" description="RING-type" evidence="10">
    <location>
        <begin position="234"/>
        <end position="274"/>
    </location>
</feature>
<organism evidence="12 13">
    <name type="scientific">Nezara viridula</name>
    <name type="common">Southern green stink bug</name>
    <name type="synonym">Cimex viridulus</name>
    <dbReference type="NCBI Taxonomy" id="85310"/>
    <lineage>
        <taxon>Eukaryota</taxon>
        <taxon>Metazoa</taxon>
        <taxon>Ecdysozoa</taxon>
        <taxon>Arthropoda</taxon>
        <taxon>Hexapoda</taxon>
        <taxon>Insecta</taxon>
        <taxon>Pterygota</taxon>
        <taxon>Neoptera</taxon>
        <taxon>Paraneoptera</taxon>
        <taxon>Hemiptera</taxon>
        <taxon>Heteroptera</taxon>
        <taxon>Panheteroptera</taxon>
        <taxon>Pentatomomorpha</taxon>
        <taxon>Pentatomoidea</taxon>
        <taxon>Pentatomidae</taxon>
        <taxon>Pentatominae</taxon>
        <taxon>Nezara</taxon>
    </lineage>
</organism>
<accession>A0A9P0E9A6</accession>
<keyword evidence="8" id="KW-0175">Coiled coil</keyword>
<comment type="subcellular location">
    <subcellularLocation>
        <location evidence="1">Cytoplasm</location>
    </subcellularLocation>
</comment>
<dbReference type="SMART" id="SM00184">
    <property type="entry name" value="RING"/>
    <property type="match status" value="1"/>
</dbReference>
<evidence type="ECO:0008006" key="14">
    <source>
        <dbReference type="Google" id="ProtNLM"/>
    </source>
</evidence>
<keyword evidence="5 7" id="KW-0863">Zinc-finger</keyword>
<dbReference type="GO" id="GO:0008270">
    <property type="term" value="F:zinc ion binding"/>
    <property type="evidence" value="ECO:0007669"/>
    <property type="project" value="UniProtKB-KW"/>
</dbReference>
<evidence type="ECO:0000256" key="6">
    <source>
        <dbReference type="ARBA" id="ARBA00022833"/>
    </source>
</evidence>